<gene>
    <name evidence="2" type="ORF">EJB05_24947</name>
</gene>
<feature type="compositionally biased region" description="Basic and acidic residues" evidence="1">
    <location>
        <begin position="92"/>
        <end position="109"/>
    </location>
</feature>
<feature type="region of interest" description="Disordered" evidence="1">
    <location>
        <begin position="92"/>
        <end position="134"/>
    </location>
</feature>
<feature type="compositionally biased region" description="Basic residues" evidence="1">
    <location>
        <begin position="193"/>
        <end position="202"/>
    </location>
</feature>
<feature type="compositionally biased region" description="Basic and acidic residues" evidence="1">
    <location>
        <begin position="264"/>
        <end position="273"/>
    </location>
</feature>
<dbReference type="Gramene" id="TVU33161">
    <property type="protein sequence ID" value="TVU33161"/>
    <property type="gene ID" value="EJB05_24947"/>
</dbReference>
<feature type="non-terminal residue" evidence="2">
    <location>
        <position position="1"/>
    </location>
</feature>
<dbReference type="EMBL" id="RWGY01000011">
    <property type="protein sequence ID" value="TVU33161.1"/>
    <property type="molecule type" value="Genomic_DNA"/>
</dbReference>
<evidence type="ECO:0000256" key="1">
    <source>
        <dbReference type="SAM" id="MobiDB-lite"/>
    </source>
</evidence>
<keyword evidence="3" id="KW-1185">Reference proteome</keyword>
<feature type="compositionally biased region" description="Low complexity" evidence="1">
    <location>
        <begin position="242"/>
        <end position="258"/>
    </location>
</feature>
<sequence>MGEGEADLQDGQRQREVERVRRHFAMATAGHVSCSNDVQGHFDRPASAFASTATVVPRAQDGALNIPTQSKELRNANNKPIQKGPMLLETVKRSSPPDRGLHVGNERHAAGTAGPPGTPASAAAAGLTGDLGDPSPPESFLTMLMTASAWKSAGCVLPKPLNRRHTATCAASAASRSPPFLAASSATASAHSPHTHRPEKRRRTAAMYAGVHSSCMPQHSHCASSTSDKRVASPPSPPSWPPSTTSELSSSTSLPSSPATQLRSSRDDGERWCRLSPLPKLPMIVAKSGATAAIAGASPLGDIGM</sequence>
<feature type="compositionally biased region" description="Low complexity" evidence="1">
    <location>
        <begin position="180"/>
        <end position="192"/>
    </location>
</feature>
<evidence type="ECO:0000313" key="3">
    <source>
        <dbReference type="Proteomes" id="UP000324897"/>
    </source>
</evidence>
<feature type="region of interest" description="Disordered" evidence="1">
    <location>
        <begin position="180"/>
        <end position="202"/>
    </location>
</feature>
<proteinExistence type="predicted"/>
<protein>
    <submittedName>
        <fullName evidence="2">Uncharacterized protein</fullName>
    </submittedName>
</protein>
<name>A0A5J9VCF9_9POAL</name>
<accession>A0A5J9VCF9</accession>
<dbReference type="Proteomes" id="UP000324897">
    <property type="component" value="Chromosome 1"/>
</dbReference>
<evidence type="ECO:0000313" key="2">
    <source>
        <dbReference type="EMBL" id="TVU33161.1"/>
    </source>
</evidence>
<dbReference type="AlphaFoldDB" id="A0A5J9VCF9"/>
<feature type="compositionally biased region" description="Low complexity" evidence="1">
    <location>
        <begin position="110"/>
        <end position="133"/>
    </location>
</feature>
<feature type="region of interest" description="Disordered" evidence="1">
    <location>
        <begin position="218"/>
        <end position="273"/>
    </location>
</feature>
<reference evidence="2 3" key="1">
    <citation type="journal article" date="2019" name="Sci. Rep.">
        <title>A high-quality genome of Eragrostis curvula grass provides insights into Poaceae evolution and supports new strategies to enhance forage quality.</title>
        <authorList>
            <person name="Carballo J."/>
            <person name="Santos B.A.C.M."/>
            <person name="Zappacosta D."/>
            <person name="Garbus I."/>
            <person name="Selva J.P."/>
            <person name="Gallo C.A."/>
            <person name="Diaz A."/>
            <person name="Albertini E."/>
            <person name="Caccamo M."/>
            <person name="Echenique V."/>
        </authorList>
    </citation>
    <scope>NUCLEOTIDE SEQUENCE [LARGE SCALE GENOMIC DNA]</scope>
    <source>
        <strain evidence="3">cv. Victoria</strain>
        <tissue evidence="2">Leaf</tissue>
    </source>
</reference>
<comment type="caution">
    <text evidence="2">The sequence shown here is derived from an EMBL/GenBank/DDBJ whole genome shotgun (WGS) entry which is preliminary data.</text>
</comment>
<organism evidence="2 3">
    <name type="scientific">Eragrostis curvula</name>
    <name type="common">weeping love grass</name>
    <dbReference type="NCBI Taxonomy" id="38414"/>
    <lineage>
        <taxon>Eukaryota</taxon>
        <taxon>Viridiplantae</taxon>
        <taxon>Streptophyta</taxon>
        <taxon>Embryophyta</taxon>
        <taxon>Tracheophyta</taxon>
        <taxon>Spermatophyta</taxon>
        <taxon>Magnoliopsida</taxon>
        <taxon>Liliopsida</taxon>
        <taxon>Poales</taxon>
        <taxon>Poaceae</taxon>
        <taxon>PACMAD clade</taxon>
        <taxon>Chloridoideae</taxon>
        <taxon>Eragrostideae</taxon>
        <taxon>Eragrostidinae</taxon>
        <taxon>Eragrostis</taxon>
    </lineage>
</organism>